<dbReference type="Gene3D" id="3.30.930.10">
    <property type="entry name" value="Bira Bifunctional Protein, Domain 2"/>
    <property type="match status" value="1"/>
</dbReference>
<dbReference type="AlphaFoldDB" id="A0A532V7G6"/>
<dbReference type="GO" id="GO:0016874">
    <property type="term" value="F:ligase activity"/>
    <property type="evidence" value="ECO:0007669"/>
    <property type="project" value="UniProtKB-KW"/>
</dbReference>
<dbReference type="InterPro" id="IPR045864">
    <property type="entry name" value="aa-tRNA-synth_II/BPL/LPL"/>
</dbReference>
<gene>
    <name evidence="2" type="ORF">CEE36_05175</name>
</gene>
<dbReference type="PROSITE" id="PS51733">
    <property type="entry name" value="BPL_LPL_CATALYTIC"/>
    <property type="match status" value="1"/>
</dbReference>
<dbReference type="EMBL" id="NJBO01000006">
    <property type="protein sequence ID" value="TKJ43143.1"/>
    <property type="molecule type" value="Genomic_DNA"/>
</dbReference>
<dbReference type="CDD" id="cd16443">
    <property type="entry name" value="LplA"/>
    <property type="match status" value="1"/>
</dbReference>
<evidence type="ECO:0000313" key="2">
    <source>
        <dbReference type="EMBL" id="TKJ43143.1"/>
    </source>
</evidence>
<evidence type="ECO:0000313" key="3">
    <source>
        <dbReference type="Proteomes" id="UP000317778"/>
    </source>
</evidence>
<keyword evidence="2" id="KW-0436">Ligase</keyword>
<name>A0A532V7G6_UNCT6</name>
<accession>A0A532V7G6</accession>
<dbReference type="InterPro" id="IPR050664">
    <property type="entry name" value="Octanoyltrans_LipM/LipL"/>
</dbReference>
<dbReference type="PANTHER" id="PTHR43679:SF2">
    <property type="entry name" value="OCTANOYL-[GCVH]:PROTEIN N-OCTANOYLTRANSFERASE"/>
    <property type="match status" value="1"/>
</dbReference>
<protein>
    <submittedName>
        <fullName evidence="2">Biotin--protein ligase</fullName>
    </submittedName>
</protein>
<feature type="domain" description="BPL/LPL catalytic" evidence="1">
    <location>
        <begin position="23"/>
        <end position="218"/>
    </location>
</feature>
<organism evidence="2 3">
    <name type="scientific">candidate division TA06 bacterium B3_TA06</name>
    <dbReference type="NCBI Taxonomy" id="2012487"/>
    <lineage>
        <taxon>Bacteria</taxon>
        <taxon>Bacteria division TA06</taxon>
    </lineage>
</organism>
<dbReference type="PANTHER" id="PTHR43679">
    <property type="entry name" value="OCTANOYLTRANSFERASE LIPM-RELATED"/>
    <property type="match status" value="1"/>
</dbReference>
<dbReference type="Pfam" id="PF21948">
    <property type="entry name" value="LplA-B_cat"/>
    <property type="match status" value="1"/>
</dbReference>
<dbReference type="Proteomes" id="UP000317778">
    <property type="component" value="Unassembled WGS sequence"/>
</dbReference>
<dbReference type="Gene3D" id="3.30.390.50">
    <property type="entry name" value="CO dehydrogenase flavoprotein, C-terminal domain"/>
    <property type="match status" value="1"/>
</dbReference>
<evidence type="ECO:0000259" key="1">
    <source>
        <dbReference type="PROSITE" id="PS51733"/>
    </source>
</evidence>
<dbReference type="InterPro" id="IPR004143">
    <property type="entry name" value="BPL_LPL_catalytic"/>
</dbReference>
<proteinExistence type="predicted"/>
<sequence length="350" mass="39109">MKLFTFDTLPGQDSMTVFHTIAREGIECLCLVSPQTPIISVGYFQDAAAEIDLDYCAAHNLPVMRREVGGGATYLDSNQVFYQVILRRDNPLASRKISELYQTLSAPAIETYRKFGIETKFRPVNDIVTIQGERKIAGEGAGNIGPCVVFVGGILIDFDYDTMARVLKVPDEKFRDKIHKSMQEHVTTIYRETGKKPSRAQVRKALIEKFTLLLGSLEPAEYTPELQRKNTETIARMTDSSFLFKRTMKKPGEVRIRSGVEFIIGMHKAPGGLIRTASEVHENRLADVIISGDFTLLPLEGLPRIEDGLKGAYRTRGEVGTRIDRVISEQGLELPGLSVEDMLLALKIEE</sequence>
<comment type="caution">
    <text evidence="2">The sequence shown here is derived from an EMBL/GenBank/DDBJ whole genome shotgun (WGS) entry which is preliminary data.</text>
</comment>
<reference evidence="2 3" key="1">
    <citation type="submission" date="2017-06" db="EMBL/GenBank/DDBJ databases">
        <title>Novel microbial phyla capable of carbon fixation and sulfur reduction in deep-sea sediments.</title>
        <authorList>
            <person name="Huang J."/>
            <person name="Baker B."/>
            <person name="Wang Y."/>
        </authorList>
    </citation>
    <scope>NUCLEOTIDE SEQUENCE [LARGE SCALE GENOMIC DNA]</scope>
    <source>
        <strain evidence="2">B3_TA06</strain>
    </source>
</reference>
<dbReference type="SUPFAM" id="SSF55681">
    <property type="entry name" value="Class II aaRS and biotin synthetases"/>
    <property type="match status" value="1"/>
</dbReference>